<organism evidence="3">
    <name type="scientific">Hyalella azteca</name>
    <name type="common">Amphipod</name>
    <dbReference type="NCBI Taxonomy" id="294128"/>
    <lineage>
        <taxon>Eukaryota</taxon>
        <taxon>Metazoa</taxon>
        <taxon>Ecdysozoa</taxon>
        <taxon>Arthropoda</taxon>
        <taxon>Crustacea</taxon>
        <taxon>Multicrustacea</taxon>
        <taxon>Malacostraca</taxon>
        <taxon>Eumalacostraca</taxon>
        <taxon>Peracarida</taxon>
        <taxon>Amphipoda</taxon>
        <taxon>Senticaudata</taxon>
        <taxon>Talitrida</taxon>
        <taxon>Talitroidea</taxon>
        <taxon>Hyalellidae</taxon>
        <taxon>Hyalella</taxon>
    </lineage>
</organism>
<dbReference type="PANTHER" id="PTHR13479:SF66">
    <property type="entry name" value="LARGE RIBOSOMAL SUBUNIT PROTEIN ML66"/>
    <property type="match status" value="1"/>
</dbReference>
<reference evidence="3" key="2">
    <citation type="journal article" date="2018" name="Environ. Sci. Technol.">
        <title>The Toxicogenome of Hyalella azteca: A Model for Sediment Ecotoxicology and Evolutionary Toxicology.</title>
        <authorList>
            <person name="Poynton H.C."/>
            <person name="Hasenbein S."/>
            <person name="Benoit J.B."/>
            <person name="Sepulveda M.S."/>
            <person name="Poelchau M.F."/>
            <person name="Hughes D.S.T."/>
            <person name="Murali S.C."/>
            <person name="Chen S."/>
            <person name="Glastad K.M."/>
            <person name="Goodisman M.A.D."/>
            <person name="Werren J.H."/>
            <person name="Vineis J.H."/>
            <person name="Bowen J.L."/>
            <person name="Friedrich M."/>
            <person name="Jones J."/>
            <person name="Robertson H.M."/>
            <person name="Feyereisen R."/>
            <person name="Mechler-Hickson A."/>
            <person name="Mathers N."/>
            <person name="Lee C.E."/>
            <person name="Colbourne J.K."/>
            <person name="Biales A."/>
            <person name="Johnston J.S."/>
            <person name="Wellborn G.A."/>
            <person name="Rosendale A.J."/>
            <person name="Cridge A.G."/>
            <person name="Munoz-Torres M.C."/>
            <person name="Bain P.A."/>
            <person name="Manny A.R."/>
            <person name="Major K.M."/>
            <person name="Lambert F.N."/>
            <person name="Vulpe C.D."/>
            <person name="Tuck P."/>
            <person name="Blalock B.J."/>
            <person name="Lin Y.Y."/>
            <person name="Smith M.E."/>
            <person name="Ochoa-Acuna H."/>
            <person name="Chen M.M."/>
            <person name="Childers C.P."/>
            <person name="Qu J."/>
            <person name="Dugan S."/>
            <person name="Lee S.L."/>
            <person name="Chao H."/>
            <person name="Dinh H."/>
            <person name="Han Y."/>
            <person name="Doddapaneni H."/>
            <person name="Worley K.C."/>
            <person name="Muzny D.M."/>
            <person name="Gibbs R.A."/>
            <person name="Richards S."/>
        </authorList>
    </citation>
    <scope>NUCLEOTIDE SEQUENCE</scope>
    <source>
        <strain evidence="3">HAZT.00-mixed</strain>
        <tissue evidence="3">Whole organism</tissue>
    </source>
</reference>
<accession>A0A6A0GTQ1</accession>
<dbReference type="InterPro" id="IPR001648">
    <property type="entry name" value="Ribosomal_bS18"/>
</dbReference>
<dbReference type="Gene3D" id="4.10.640.10">
    <property type="entry name" value="Ribosomal protein S18"/>
    <property type="match status" value="1"/>
</dbReference>
<proteinExistence type="predicted"/>
<name>A0A6A0GTQ1_HYAAZ</name>
<dbReference type="Pfam" id="PF01084">
    <property type="entry name" value="Ribosomal_S18"/>
    <property type="match status" value="1"/>
</dbReference>
<dbReference type="GO" id="GO:0070181">
    <property type="term" value="F:small ribosomal subunit rRNA binding"/>
    <property type="evidence" value="ECO:0007669"/>
    <property type="project" value="TreeGrafter"/>
</dbReference>
<dbReference type="GO" id="GO:0003735">
    <property type="term" value="F:structural constituent of ribosome"/>
    <property type="evidence" value="ECO:0007669"/>
    <property type="project" value="InterPro"/>
</dbReference>
<gene>
    <name evidence="3" type="ORF">HAZT_HAZT001500</name>
</gene>
<keyword evidence="2" id="KW-0687">Ribonucleoprotein</keyword>
<dbReference type="Proteomes" id="UP000711488">
    <property type="component" value="Unassembled WGS sequence"/>
</dbReference>
<dbReference type="AlphaFoldDB" id="A0A6A0GTQ1"/>
<dbReference type="InterPro" id="IPR036870">
    <property type="entry name" value="Ribosomal_bS18_sf"/>
</dbReference>
<dbReference type="EMBL" id="JQDR03014641">
    <property type="protein sequence ID" value="KAA0187817.1"/>
    <property type="molecule type" value="Genomic_DNA"/>
</dbReference>
<comment type="caution">
    <text evidence="3">The sequence shown here is derived from an EMBL/GenBank/DDBJ whole genome shotgun (WGS) entry which is preliminary data.</text>
</comment>
<dbReference type="GO" id="GO:0032543">
    <property type="term" value="P:mitochondrial translation"/>
    <property type="evidence" value="ECO:0007669"/>
    <property type="project" value="TreeGrafter"/>
</dbReference>
<protein>
    <recommendedName>
        <fullName evidence="4">28S ribosomal protein S18a, mitochondrial</fullName>
    </recommendedName>
</protein>
<dbReference type="PANTHER" id="PTHR13479">
    <property type="entry name" value="30S RIBOSOMAL PROTEIN S18"/>
    <property type="match status" value="1"/>
</dbReference>
<keyword evidence="1" id="KW-0689">Ribosomal protein</keyword>
<reference evidence="3" key="3">
    <citation type="submission" date="2019-06" db="EMBL/GenBank/DDBJ databases">
        <authorList>
            <person name="Poynton C."/>
            <person name="Hasenbein S."/>
            <person name="Benoit J.B."/>
            <person name="Sepulveda M.S."/>
            <person name="Poelchau M.F."/>
            <person name="Murali S.C."/>
            <person name="Chen S."/>
            <person name="Glastad K.M."/>
            <person name="Werren J.H."/>
            <person name="Vineis J.H."/>
            <person name="Bowen J.L."/>
            <person name="Friedrich M."/>
            <person name="Jones J."/>
            <person name="Robertson H.M."/>
            <person name="Feyereisen R."/>
            <person name="Mechler-Hickson A."/>
            <person name="Mathers N."/>
            <person name="Lee C.E."/>
            <person name="Colbourne J.K."/>
            <person name="Biales A."/>
            <person name="Johnston J.S."/>
            <person name="Wellborn G.A."/>
            <person name="Rosendale A.J."/>
            <person name="Cridge A.G."/>
            <person name="Munoz-Torres M.C."/>
            <person name="Bain P.A."/>
            <person name="Manny A.R."/>
            <person name="Major K.M."/>
            <person name="Lambert F.N."/>
            <person name="Vulpe C.D."/>
            <person name="Tuck P."/>
            <person name="Blalock B.J."/>
            <person name="Lin Y.-Y."/>
            <person name="Smith M.E."/>
            <person name="Ochoa-Acuna H."/>
            <person name="Chen M.-J.M."/>
            <person name="Childers C.P."/>
            <person name="Qu J."/>
            <person name="Dugan S."/>
            <person name="Lee S.L."/>
            <person name="Chao H."/>
            <person name="Dinh H."/>
            <person name="Han Y."/>
            <person name="Doddapaneni H."/>
            <person name="Worley K.C."/>
            <person name="Muzny D.M."/>
            <person name="Gibbs R.A."/>
            <person name="Richards S."/>
        </authorList>
    </citation>
    <scope>NUCLEOTIDE SEQUENCE</scope>
    <source>
        <strain evidence="3">HAZT.00-mixed</strain>
        <tissue evidence="3">Whole organism</tissue>
    </source>
</reference>
<sequence length="160" mass="18133">MKFLPSQDASFSTSVRNHLKEIQKTTEGNTTIVEGKYVESPHSGKVVFKPNDEKVCPLCALNLNLKHTDVLVLSQFVRPNGQLLPRRITGLCCVQQTKLTKLVTMSKKAGLMPNLAPANSHKDPAKRRGSKKLHRFFDEATIRDTTLRNVARYREIRYTK</sequence>
<evidence type="ECO:0008006" key="4">
    <source>
        <dbReference type="Google" id="ProtNLM"/>
    </source>
</evidence>
<dbReference type="GO" id="GO:0005763">
    <property type="term" value="C:mitochondrial small ribosomal subunit"/>
    <property type="evidence" value="ECO:0007669"/>
    <property type="project" value="TreeGrafter"/>
</dbReference>
<evidence type="ECO:0000313" key="3">
    <source>
        <dbReference type="EMBL" id="KAA0187817.1"/>
    </source>
</evidence>
<evidence type="ECO:0000256" key="1">
    <source>
        <dbReference type="ARBA" id="ARBA00022980"/>
    </source>
</evidence>
<evidence type="ECO:0000256" key="2">
    <source>
        <dbReference type="ARBA" id="ARBA00023274"/>
    </source>
</evidence>
<dbReference type="SUPFAM" id="SSF46911">
    <property type="entry name" value="Ribosomal protein S18"/>
    <property type="match status" value="1"/>
</dbReference>
<reference evidence="3" key="1">
    <citation type="submission" date="2014-08" db="EMBL/GenBank/DDBJ databases">
        <authorList>
            <person name="Murali S."/>
            <person name="Richards S."/>
            <person name="Bandaranaike D."/>
            <person name="Bellair M."/>
            <person name="Blankenburg K."/>
            <person name="Chao H."/>
            <person name="Dinh H."/>
            <person name="Doddapaneni H."/>
            <person name="Dugan-Rocha S."/>
            <person name="Elkadiri S."/>
            <person name="Gnanaolivu R."/>
            <person name="Hughes D."/>
            <person name="Lee S."/>
            <person name="Li M."/>
            <person name="Ming W."/>
            <person name="Munidasa M."/>
            <person name="Muniz J."/>
            <person name="Nguyen L."/>
            <person name="Osuji N."/>
            <person name="Pu L.-L."/>
            <person name="Puazo M."/>
            <person name="Skinner E."/>
            <person name="Qu C."/>
            <person name="Quiroz J."/>
            <person name="Raj R."/>
            <person name="Weissenberger G."/>
            <person name="Xin Y."/>
            <person name="Zou X."/>
            <person name="Han Y."/>
            <person name="Worley K."/>
            <person name="Muzny D."/>
            <person name="Gibbs R."/>
        </authorList>
    </citation>
    <scope>NUCLEOTIDE SEQUENCE</scope>
    <source>
        <strain evidence="3">HAZT.00-mixed</strain>
        <tissue evidence="3">Whole organism</tissue>
    </source>
</reference>